<protein>
    <submittedName>
        <fullName evidence="4">TIGR02266 family protein</fullName>
    </submittedName>
</protein>
<evidence type="ECO:0000313" key="4">
    <source>
        <dbReference type="EMBL" id="MDC0711965.1"/>
    </source>
</evidence>
<dbReference type="RefSeq" id="WP_272141991.1">
    <property type="nucleotide sequence ID" value="NZ_JAQNDM010000002.1"/>
</dbReference>
<dbReference type="NCBIfam" id="TIGR02266">
    <property type="entry name" value="gmx_TIGR02266"/>
    <property type="match status" value="1"/>
</dbReference>
<comment type="caution">
    <text evidence="4">The sequence shown here is derived from an EMBL/GenBank/DDBJ whole genome shotgun (WGS) entry which is preliminary data.</text>
</comment>
<evidence type="ECO:0000313" key="5">
    <source>
        <dbReference type="Proteomes" id="UP001221838"/>
    </source>
</evidence>
<evidence type="ECO:0000256" key="1">
    <source>
        <dbReference type="SAM" id="Coils"/>
    </source>
</evidence>
<feature type="region of interest" description="Disordered" evidence="2">
    <location>
        <begin position="145"/>
        <end position="199"/>
    </location>
</feature>
<organism evidence="4 5">
    <name type="scientific">Stigmatella ashevillensis</name>
    <dbReference type="NCBI Taxonomy" id="2995309"/>
    <lineage>
        <taxon>Bacteria</taxon>
        <taxon>Pseudomonadati</taxon>
        <taxon>Myxococcota</taxon>
        <taxon>Myxococcia</taxon>
        <taxon>Myxococcales</taxon>
        <taxon>Cystobacterineae</taxon>
        <taxon>Archangiaceae</taxon>
        <taxon>Stigmatella</taxon>
    </lineage>
</organism>
<feature type="domain" description="PilZ" evidence="3">
    <location>
        <begin position="194"/>
        <end position="296"/>
    </location>
</feature>
<gene>
    <name evidence="4" type="ORF">POL68_26090</name>
</gene>
<proteinExistence type="predicted"/>
<feature type="compositionally biased region" description="Basic and acidic residues" evidence="2">
    <location>
        <begin position="145"/>
        <end position="156"/>
    </location>
</feature>
<dbReference type="InterPro" id="IPR011752">
    <property type="entry name" value="PilV_Myxo-type"/>
</dbReference>
<feature type="coiled-coil region" evidence="1">
    <location>
        <begin position="12"/>
        <end position="64"/>
    </location>
</feature>
<dbReference type="SUPFAM" id="SSF141371">
    <property type="entry name" value="PilZ domain-like"/>
    <property type="match status" value="1"/>
</dbReference>
<keyword evidence="1" id="KW-0175">Coiled coil</keyword>
<accession>A0ABT5DFN1</accession>
<dbReference type="Proteomes" id="UP001221838">
    <property type="component" value="Unassembled WGS sequence"/>
</dbReference>
<dbReference type="EMBL" id="JAQNDM010000002">
    <property type="protein sequence ID" value="MDC0711965.1"/>
    <property type="molecule type" value="Genomic_DNA"/>
</dbReference>
<feature type="compositionally biased region" description="Low complexity" evidence="2">
    <location>
        <begin position="169"/>
        <end position="184"/>
    </location>
</feature>
<dbReference type="Gene3D" id="2.40.10.220">
    <property type="entry name" value="predicted glycosyltransferase like domains"/>
    <property type="match status" value="1"/>
</dbReference>
<keyword evidence="5" id="KW-1185">Reference proteome</keyword>
<sequence length="305" mass="33058">MRPPSNTFPRPIATREAELARAEAELSALETRTADQVARAATEATTLANRLSQVRTELAQAQSEHAGDVSLPEIGARLQAAAIPELAVEVARDRALTARREALEVRTKANEEVQIALHAFLQQTQALTRELAEAETRLKNATEAARLRRQQEEARARQPPPPPPPSARPPGLARSTSATSVPVSAAPPPPPTAKRAKARVRLQAQIHLNSESNFFAGFSSDVLTGGLFVATVETVPRGTHVDLDFTLPGGRPHKVSGVVRWLREPNDRMPDLMPGMGVQFQDVPPEVASAISSFVAKREPLFYPD</sequence>
<evidence type="ECO:0000256" key="2">
    <source>
        <dbReference type="SAM" id="MobiDB-lite"/>
    </source>
</evidence>
<feature type="compositionally biased region" description="Pro residues" evidence="2">
    <location>
        <begin position="158"/>
        <end position="168"/>
    </location>
</feature>
<dbReference type="Pfam" id="PF07238">
    <property type="entry name" value="PilZ"/>
    <property type="match status" value="1"/>
</dbReference>
<dbReference type="InterPro" id="IPR009875">
    <property type="entry name" value="PilZ_domain"/>
</dbReference>
<reference evidence="4 5" key="1">
    <citation type="submission" date="2022-11" db="EMBL/GenBank/DDBJ databases">
        <title>Minimal conservation of predation-associated metabolite biosynthetic gene clusters underscores biosynthetic potential of Myxococcota including descriptions for ten novel species: Archangium lansinium sp. nov., Myxococcus landrumus sp. nov., Nannocystis bai.</title>
        <authorList>
            <person name="Ahearne A."/>
            <person name="Stevens C."/>
            <person name="Dowd S."/>
        </authorList>
    </citation>
    <scope>NUCLEOTIDE SEQUENCE [LARGE SCALE GENOMIC DNA]</scope>
    <source>
        <strain evidence="4 5">NCWAL01</strain>
    </source>
</reference>
<evidence type="ECO:0000259" key="3">
    <source>
        <dbReference type="Pfam" id="PF07238"/>
    </source>
</evidence>
<name>A0ABT5DFN1_9BACT</name>